<dbReference type="PANTHER" id="PTHR14614">
    <property type="entry name" value="HEPATOCELLULAR CARCINOMA-ASSOCIATED ANTIGEN"/>
    <property type="match status" value="1"/>
</dbReference>
<reference evidence="1" key="1">
    <citation type="journal article" date="2020" name="Stud. Mycol.">
        <title>101 Dothideomycetes genomes: a test case for predicting lifestyles and emergence of pathogens.</title>
        <authorList>
            <person name="Haridas S."/>
            <person name="Albert R."/>
            <person name="Binder M."/>
            <person name="Bloem J."/>
            <person name="Labutti K."/>
            <person name="Salamov A."/>
            <person name="Andreopoulos B."/>
            <person name="Baker S."/>
            <person name="Barry K."/>
            <person name="Bills G."/>
            <person name="Bluhm B."/>
            <person name="Cannon C."/>
            <person name="Castanera R."/>
            <person name="Culley D."/>
            <person name="Daum C."/>
            <person name="Ezra D."/>
            <person name="Gonzalez J."/>
            <person name="Henrissat B."/>
            <person name="Kuo A."/>
            <person name="Liang C."/>
            <person name="Lipzen A."/>
            <person name="Lutzoni F."/>
            <person name="Magnuson J."/>
            <person name="Mondo S."/>
            <person name="Nolan M."/>
            <person name="Ohm R."/>
            <person name="Pangilinan J."/>
            <person name="Park H.-J."/>
            <person name="Ramirez L."/>
            <person name="Alfaro M."/>
            <person name="Sun H."/>
            <person name="Tritt A."/>
            <person name="Yoshinaga Y."/>
            <person name="Zwiers L.-H."/>
            <person name="Turgeon B."/>
            <person name="Goodwin S."/>
            <person name="Spatafora J."/>
            <person name="Crous P."/>
            <person name="Grigoriev I."/>
        </authorList>
    </citation>
    <scope>NUCLEOTIDE SEQUENCE</scope>
    <source>
        <strain evidence="1">CBS 379.55</strain>
    </source>
</reference>
<dbReference type="GO" id="GO:0005829">
    <property type="term" value="C:cytosol"/>
    <property type="evidence" value="ECO:0007669"/>
    <property type="project" value="TreeGrafter"/>
</dbReference>
<organism evidence="1 2">
    <name type="scientific">Westerdykella ornata</name>
    <dbReference type="NCBI Taxonomy" id="318751"/>
    <lineage>
        <taxon>Eukaryota</taxon>
        <taxon>Fungi</taxon>
        <taxon>Dikarya</taxon>
        <taxon>Ascomycota</taxon>
        <taxon>Pezizomycotina</taxon>
        <taxon>Dothideomycetes</taxon>
        <taxon>Pleosporomycetidae</taxon>
        <taxon>Pleosporales</taxon>
        <taxon>Sporormiaceae</taxon>
        <taxon>Westerdykella</taxon>
    </lineage>
</organism>
<dbReference type="Gene3D" id="3.40.50.150">
    <property type="entry name" value="Vaccinia Virus protein VP39"/>
    <property type="match status" value="1"/>
</dbReference>
<dbReference type="AlphaFoldDB" id="A0A6A6JXQ8"/>
<dbReference type="OrthoDB" id="413520at2759"/>
<evidence type="ECO:0000313" key="2">
    <source>
        <dbReference type="Proteomes" id="UP000800097"/>
    </source>
</evidence>
<accession>A0A6A6JXQ8</accession>
<dbReference type="InterPro" id="IPR029063">
    <property type="entry name" value="SAM-dependent_MTases_sf"/>
</dbReference>
<dbReference type="GO" id="GO:0008757">
    <property type="term" value="F:S-adenosylmethionine-dependent methyltransferase activity"/>
    <property type="evidence" value="ECO:0007669"/>
    <property type="project" value="UniProtKB-ARBA"/>
</dbReference>
<proteinExistence type="predicted"/>
<dbReference type="EMBL" id="ML986484">
    <property type="protein sequence ID" value="KAF2281005.1"/>
    <property type="molecule type" value="Genomic_DNA"/>
</dbReference>
<dbReference type="Proteomes" id="UP000800097">
    <property type="component" value="Unassembled WGS sequence"/>
</dbReference>
<dbReference type="Pfam" id="PF10294">
    <property type="entry name" value="Methyltransf_16"/>
    <property type="match status" value="1"/>
</dbReference>
<protein>
    <submittedName>
        <fullName evidence="1">Uncharacterized protein</fullName>
    </submittedName>
</protein>
<dbReference type="InterPro" id="IPR019410">
    <property type="entry name" value="Methyltransf_16"/>
</dbReference>
<sequence length="357" mass="39403">MRYIRFLKTPLVVQEKCNPSKSHIYALITITSDLGDSFLPHDVTLSAELLSCSSSHEELVVWRTVQWTGGMRSLPIILPLSRTKPAWPLRVRVGMEAKSERDDFVKLYDAELRGVVSAWSAPLDLAKGEEEAAKLVERRIAACTGEVFRIWEETGESIARHLWDAGVTMSCHIRDILEKVNLARKSALRVMELGTGCGVVAISIAQCMAKAEVILTDLPEVEEIVSRNISQTLPKAGSGLTFWQLDWDGDLPQNLVVHGQAGTPHPALDLIVAADCTYNPDSSPALVKTLDSLAKCSPAVTILIAMKKRHSSEEVFFDLMRKSGFALMDTTSIPLPGDEESGEETVYVNHFRYGKDA</sequence>
<name>A0A6A6JXQ8_WESOR</name>
<evidence type="ECO:0000313" key="1">
    <source>
        <dbReference type="EMBL" id="KAF2281005.1"/>
    </source>
</evidence>
<dbReference type="RefSeq" id="XP_033658542.1">
    <property type="nucleotide sequence ID" value="XM_033795061.1"/>
</dbReference>
<keyword evidence="2" id="KW-1185">Reference proteome</keyword>
<dbReference type="SUPFAM" id="SSF53335">
    <property type="entry name" value="S-adenosyl-L-methionine-dependent methyltransferases"/>
    <property type="match status" value="1"/>
</dbReference>
<gene>
    <name evidence="1" type="ORF">EI97DRAFT_366958</name>
</gene>
<dbReference type="GeneID" id="54548236"/>
<dbReference type="PANTHER" id="PTHR14614:SF132">
    <property type="entry name" value="PROTEIN-LYSINE METHYLTRANSFERASE C42C1.13"/>
    <property type="match status" value="1"/>
</dbReference>